<comment type="caution">
    <text evidence="5">The sequence shown here is derived from an EMBL/GenBank/DDBJ whole genome shotgun (WGS) entry which is preliminary data.</text>
</comment>
<evidence type="ECO:0000256" key="3">
    <source>
        <dbReference type="SAM" id="SignalP"/>
    </source>
</evidence>
<dbReference type="SUPFAM" id="SSF53822">
    <property type="entry name" value="Periplasmic binding protein-like I"/>
    <property type="match status" value="1"/>
</dbReference>
<keyword evidence="6" id="KW-1185">Reference proteome</keyword>
<evidence type="ECO:0000256" key="2">
    <source>
        <dbReference type="ARBA" id="ARBA00022729"/>
    </source>
</evidence>
<accession>A0A543IBA6</accession>
<dbReference type="Pfam" id="PF13458">
    <property type="entry name" value="Peripla_BP_6"/>
    <property type="match status" value="1"/>
</dbReference>
<reference evidence="5 6" key="1">
    <citation type="submission" date="2019-06" db="EMBL/GenBank/DDBJ databases">
        <title>Sequencing the genomes of 1000 actinobacteria strains.</title>
        <authorList>
            <person name="Klenk H.-P."/>
        </authorList>
    </citation>
    <scope>NUCLEOTIDE SEQUENCE [LARGE SCALE GENOMIC DNA]</scope>
    <source>
        <strain evidence="5 6">DSM 45043</strain>
    </source>
</reference>
<dbReference type="InterPro" id="IPR028081">
    <property type="entry name" value="Leu-bd"/>
</dbReference>
<sequence>MVFVRSDRPRLRSLLAGAALLAALAGAGCASGQDERVSAPVPGVTDEPCPKAVNPDHGCIYLGIISDLTVGPFTGLGVPMVTAQKAFWDRVNRQGGIGGYDIDVHTYVRDNKYDPAVQRRVFDEIKDKVLALAQSLGSPTTEAILNELRAARMIAVPASYPSRWEFEDVILESGASYCFESMNAIDYAVDNFGAKSVMSVHYPGDYGGEGAAGARLVAEARDLRYSEMETEQGAEKQEEVIRAILQQKPDVVMLTVGPAEVAAIVGKTVAAGYQGRFMGNNPTWVAAMLQSPAAEALKARYMVVAPWKTFSTDSPGHTAMRLALGRVKPDDAFTSGWIFSYPLKTVLERAAANGELTREGVYEAVGQITTVDYEGMVPKKAGNFSASPNAAAFRESIVGRPDDREFTGAKVITDFFAGPTATAHNLDKPCYLP</sequence>
<dbReference type="RefSeq" id="WP_141966902.1">
    <property type="nucleotide sequence ID" value="NZ_VFPO01000001.1"/>
</dbReference>
<feature type="signal peptide" evidence="3">
    <location>
        <begin position="1"/>
        <end position="32"/>
    </location>
</feature>
<dbReference type="InterPro" id="IPR028082">
    <property type="entry name" value="Peripla_BP_I"/>
</dbReference>
<protein>
    <submittedName>
        <fullName evidence="5">ABC-type branched-subunit amino acid transport system substrate-binding protein</fullName>
    </submittedName>
</protein>
<evidence type="ECO:0000313" key="5">
    <source>
        <dbReference type="EMBL" id="TQM67827.1"/>
    </source>
</evidence>
<dbReference type="Proteomes" id="UP000316706">
    <property type="component" value="Unassembled WGS sequence"/>
</dbReference>
<dbReference type="OrthoDB" id="4501457at2"/>
<comment type="similarity">
    <text evidence="1">Belongs to the leucine-binding protein family.</text>
</comment>
<evidence type="ECO:0000313" key="6">
    <source>
        <dbReference type="Proteomes" id="UP000316706"/>
    </source>
</evidence>
<dbReference type="PANTHER" id="PTHR47235:SF1">
    <property type="entry name" value="BLR6548 PROTEIN"/>
    <property type="match status" value="1"/>
</dbReference>
<feature type="chain" id="PRO_5021841732" evidence="3">
    <location>
        <begin position="33"/>
        <end position="433"/>
    </location>
</feature>
<proteinExistence type="inferred from homology"/>
<name>A0A543IBA6_9ACTN</name>
<dbReference type="Gene3D" id="3.40.50.2300">
    <property type="match status" value="2"/>
</dbReference>
<dbReference type="PANTHER" id="PTHR47235">
    <property type="entry name" value="BLR6548 PROTEIN"/>
    <property type="match status" value="1"/>
</dbReference>
<keyword evidence="2 3" id="KW-0732">Signal</keyword>
<evidence type="ECO:0000256" key="1">
    <source>
        <dbReference type="ARBA" id="ARBA00010062"/>
    </source>
</evidence>
<gene>
    <name evidence="5" type="ORF">FHX41_1448</name>
</gene>
<feature type="domain" description="Leucine-binding protein" evidence="4">
    <location>
        <begin position="60"/>
        <end position="375"/>
    </location>
</feature>
<evidence type="ECO:0000259" key="4">
    <source>
        <dbReference type="Pfam" id="PF13458"/>
    </source>
</evidence>
<dbReference type="AlphaFoldDB" id="A0A543IBA6"/>
<organism evidence="5 6">
    <name type="scientific">Actinomadura hallensis</name>
    <dbReference type="NCBI Taxonomy" id="337895"/>
    <lineage>
        <taxon>Bacteria</taxon>
        <taxon>Bacillati</taxon>
        <taxon>Actinomycetota</taxon>
        <taxon>Actinomycetes</taxon>
        <taxon>Streptosporangiales</taxon>
        <taxon>Thermomonosporaceae</taxon>
        <taxon>Actinomadura</taxon>
    </lineage>
</organism>
<dbReference type="PROSITE" id="PS51257">
    <property type="entry name" value="PROKAR_LIPOPROTEIN"/>
    <property type="match status" value="1"/>
</dbReference>
<dbReference type="EMBL" id="VFPO01000001">
    <property type="protein sequence ID" value="TQM67827.1"/>
    <property type="molecule type" value="Genomic_DNA"/>
</dbReference>